<reference evidence="3 4" key="1">
    <citation type="submission" date="2024-04" db="EMBL/GenBank/DDBJ databases">
        <title>genome sequences of Mucor flavus KT1a and Helicostylum pulchrum KT1b strains isolated from the surface of a dry-aged beef.</title>
        <authorList>
            <person name="Toyotome T."/>
            <person name="Hosono M."/>
            <person name="Torimaru M."/>
            <person name="Fukuda K."/>
            <person name="Mikami N."/>
        </authorList>
    </citation>
    <scope>NUCLEOTIDE SEQUENCE [LARGE SCALE GENOMIC DNA]</scope>
    <source>
        <strain evidence="3 4">KT1a</strain>
    </source>
</reference>
<evidence type="ECO:0000256" key="2">
    <source>
        <dbReference type="SAM" id="Phobius"/>
    </source>
</evidence>
<evidence type="ECO:0000313" key="4">
    <source>
        <dbReference type="Proteomes" id="UP001473302"/>
    </source>
</evidence>
<protein>
    <submittedName>
        <fullName evidence="3">Uncharacterized protein</fullName>
    </submittedName>
</protein>
<organism evidence="3 4">
    <name type="scientific">Mucor flavus</name>
    <dbReference type="NCBI Taxonomy" id="439312"/>
    <lineage>
        <taxon>Eukaryota</taxon>
        <taxon>Fungi</taxon>
        <taxon>Fungi incertae sedis</taxon>
        <taxon>Mucoromycota</taxon>
        <taxon>Mucoromycotina</taxon>
        <taxon>Mucoromycetes</taxon>
        <taxon>Mucorales</taxon>
        <taxon>Mucorineae</taxon>
        <taxon>Mucoraceae</taxon>
        <taxon>Mucor</taxon>
    </lineage>
</organism>
<dbReference type="Proteomes" id="UP001473302">
    <property type="component" value="Unassembled WGS sequence"/>
</dbReference>
<gene>
    <name evidence="3" type="ORF">MFLAVUS_001769</name>
</gene>
<evidence type="ECO:0000313" key="3">
    <source>
        <dbReference type="EMBL" id="GAA5808378.1"/>
    </source>
</evidence>
<accession>A0ABP9YNE5</accession>
<feature type="compositionally biased region" description="Basic and acidic residues" evidence="1">
    <location>
        <begin position="436"/>
        <end position="447"/>
    </location>
</feature>
<dbReference type="SUPFAM" id="SSF57924">
    <property type="entry name" value="Inhibitor of apoptosis (IAP) repeat"/>
    <property type="match status" value="2"/>
</dbReference>
<keyword evidence="2" id="KW-1133">Transmembrane helix</keyword>
<keyword evidence="2" id="KW-0472">Membrane</keyword>
<dbReference type="Gene3D" id="1.10.1170.10">
    <property type="entry name" value="Inhibitor Of Apoptosis Protein (2mihbC-IAP-1), Chain A"/>
    <property type="match status" value="2"/>
</dbReference>
<keyword evidence="2" id="KW-0812">Transmembrane</keyword>
<name>A0ABP9YNE5_9FUNG</name>
<dbReference type="EMBL" id="BAABUK010000003">
    <property type="protein sequence ID" value="GAA5808378.1"/>
    <property type="molecule type" value="Genomic_DNA"/>
</dbReference>
<sequence length="496" mass="54379">MMSAVAYVKVRKIDREPHFMARVIYFGLVSVVISPISMYLFQNPVMPQGSDEYGMLLLVGLQRAPAGPGTLMRMNDAVFAFLSGIFILHEHPDIYSISGASIIVLMTSAIGIHKFVGRPNALGCVRCFLCNVKLSDWQPKQSPFLRHGNESPHSAWKRLNFPDAHKRPLSDPTKAFNTPRTEKYPTAAKLAGAGFYFSPADLPSRAKCAYCGVSITINPNDTDLLSLSISPATDNTPPPTKKPVLQRLIDITETTSTPVVRDKGKGRQIKFNLPSSLLIEAISLSRSRNKLPESATSSISKEPLYIPYAEGSGASRQHPIYTQSARVIQNVTLSNISQDTQDVSPMNQDTPGSSPITTQDTTEVSNLLTGQVVAAHATLLATSSFWRLSTLGDLVKKKYTNTSGQTLLTVKDTQYVSFSLMPSDTEDELRPPSPVRNDDGSLDDKENVPPNITYSPVREYYKSSEPHVLPVKPVKEHNQLFAGTGIIHSLHPITSS</sequence>
<feature type="region of interest" description="Disordered" evidence="1">
    <location>
        <begin position="421"/>
        <end position="450"/>
    </location>
</feature>
<proteinExistence type="predicted"/>
<evidence type="ECO:0000256" key="1">
    <source>
        <dbReference type="SAM" id="MobiDB-lite"/>
    </source>
</evidence>
<dbReference type="Pfam" id="PF00653">
    <property type="entry name" value="BIR"/>
    <property type="match status" value="1"/>
</dbReference>
<keyword evidence="4" id="KW-1185">Reference proteome</keyword>
<feature type="transmembrane region" description="Helical" evidence="2">
    <location>
        <begin position="21"/>
        <end position="41"/>
    </location>
</feature>
<comment type="caution">
    <text evidence="3">The sequence shown here is derived from an EMBL/GenBank/DDBJ whole genome shotgun (WGS) entry which is preliminary data.</text>
</comment>
<dbReference type="InterPro" id="IPR001370">
    <property type="entry name" value="BIR_rpt"/>
</dbReference>
<dbReference type="PROSITE" id="PS50143">
    <property type="entry name" value="BIR_REPEAT_2"/>
    <property type="match status" value="1"/>
</dbReference>